<dbReference type="Proteomes" id="UP000187283">
    <property type="component" value="Unassembled WGS sequence"/>
</dbReference>
<dbReference type="EMBL" id="LSSN01004249">
    <property type="protein sequence ID" value="OMJ11856.1"/>
    <property type="molecule type" value="Genomic_DNA"/>
</dbReference>
<gene>
    <name evidence="1" type="ORF">AYI70_g9458</name>
</gene>
<reference evidence="1 2" key="1">
    <citation type="submission" date="2017-01" db="EMBL/GenBank/DDBJ databases">
        <authorList>
            <person name="Mah S.A."/>
            <person name="Swanson W.J."/>
            <person name="Moy G.W."/>
            <person name="Vacquier V.D."/>
        </authorList>
    </citation>
    <scope>NUCLEOTIDE SEQUENCE [LARGE SCALE GENOMIC DNA]</scope>
    <source>
        <strain evidence="1 2">GSMNP</strain>
    </source>
</reference>
<sequence>MDQHYMQIIQDLSENFNALMAQREHKGIHQEQKMDVVDPQGDEPHIRTRAPIMEEEFFRSPIEEDFRKDIIYERPKFIPMNYQPPPLNDAAPPNFKKTDSALYNIQLSLAQLTRLLDHYNHDQLRRKRQINAEDEDVVLMETMRELLSDLASMVIQSRIDSLIKTIELPGRAPQLIESTVKPLIENDQLDTMIAAKKTMSKNRKRRVISFVSVSSQGIASFLQRRKINQLPQPNISPKPLKIKVESTKERVAKIFLKMARIRALNRSNNLLPVWRTPRYVPHCLFLACQQ</sequence>
<organism evidence="1 2">
    <name type="scientific">Smittium culicis</name>
    <dbReference type="NCBI Taxonomy" id="133412"/>
    <lineage>
        <taxon>Eukaryota</taxon>
        <taxon>Fungi</taxon>
        <taxon>Fungi incertae sedis</taxon>
        <taxon>Zoopagomycota</taxon>
        <taxon>Kickxellomycotina</taxon>
        <taxon>Harpellomycetes</taxon>
        <taxon>Harpellales</taxon>
        <taxon>Legeriomycetaceae</taxon>
        <taxon>Smittium</taxon>
    </lineage>
</organism>
<dbReference type="AlphaFoldDB" id="A0A1R1XB65"/>
<protein>
    <submittedName>
        <fullName evidence="1">Uncharacterized protein</fullName>
    </submittedName>
</protein>
<evidence type="ECO:0000313" key="2">
    <source>
        <dbReference type="Proteomes" id="UP000187283"/>
    </source>
</evidence>
<proteinExistence type="predicted"/>
<dbReference type="OrthoDB" id="5545891at2759"/>
<accession>A0A1R1XB65</accession>
<evidence type="ECO:0000313" key="1">
    <source>
        <dbReference type="EMBL" id="OMJ11856.1"/>
    </source>
</evidence>
<keyword evidence="2" id="KW-1185">Reference proteome</keyword>
<name>A0A1R1XB65_9FUNG</name>
<comment type="caution">
    <text evidence="1">The sequence shown here is derived from an EMBL/GenBank/DDBJ whole genome shotgun (WGS) entry which is preliminary data.</text>
</comment>